<evidence type="ECO:0000313" key="11">
    <source>
        <dbReference type="EMBL" id="TCS71488.1"/>
    </source>
</evidence>
<dbReference type="NCBIfam" id="TIGR00726">
    <property type="entry name" value="peptidoglycan editing factor PgeF"/>
    <property type="match status" value="1"/>
</dbReference>
<dbReference type="AlphaFoldDB" id="A0A4R3JUK1"/>
<keyword evidence="3" id="KW-0808">Transferase</keyword>
<dbReference type="SUPFAM" id="SSF64438">
    <property type="entry name" value="CNF1/YfiH-like putative cysteine hydrolases"/>
    <property type="match status" value="1"/>
</dbReference>
<dbReference type="InterPro" id="IPR011324">
    <property type="entry name" value="Cytotoxic_necrot_fac-like_cat"/>
</dbReference>
<name>A0A4R3JUK1_9PROT</name>
<evidence type="ECO:0000256" key="5">
    <source>
        <dbReference type="ARBA" id="ARBA00022801"/>
    </source>
</evidence>
<dbReference type="Proteomes" id="UP000295135">
    <property type="component" value="Unassembled WGS sequence"/>
</dbReference>
<comment type="catalytic activity">
    <reaction evidence="1">
        <text>inosine + phosphate = alpha-D-ribose 1-phosphate + hypoxanthine</text>
        <dbReference type="Rhea" id="RHEA:27646"/>
        <dbReference type="ChEBI" id="CHEBI:17368"/>
        <dbReference type="ChEBI" id="CHEBI:17596"/>
        <dbReference type="ChEBI" id="CHEBI:43474"/>
        <dbReference type="ChEBI" id="CHEBI:57720"/>
        <dbReference type="EC" id="2.4.2.1"/>
    </reaction>
    <physiologicalReaction direction="left-to-right" evidence="1">
        <dbReference type="Rhea" id="RHEA:27647"/>
    </physiologicalReaction>
</comment>
<dbReference type="InterPro" id="IPR003730">
    <property type="entry name" value="Cu_polyphenol_OxRdtase"/>
</dbReference>
<accession>A0A4R3JUK1</accession>
<dbReference type="RefSeq" id="WP_126461328.1">
    <property type="nucleotide sequence ID" value="NZ_AP018721.1"/>
</dbReference>
<evidence type="ECO:0000256" key="6">
    <source>
        <dbReference type="ARBA" id="ARBA00022833"/>
    </source>
</evidence>
<evidence type="ECO:0000256" key="9">
    <source>
        <dbReference type="ARBA" id="ARBA00049893"/>
    </source>
</evidence>
<dbReference type="PANTHER" id="PTHR30616:SF2">
    <property type="entry name" value="PURINE NUCLEOSIDE PHOSPHORYLASE LACC1"/>
    <property type="match status" value="1"/>
</dbReference>
<sequence length="250" mass="26894">MLPNEWLKPDWPAPPNVRGCMTTRAGGVSQPPYDSLNPASHVGDDPLSVAENRAILRRFLPAEPLWLKQVHGDRVAEAGVDAEGTEADAAVARAPNRVCAVLTADCLPVLFCDAAGTVVAAAHAGWRGLAGGVLERTVEAMRVPPETIMAWLGAAIGPDSFEVGPEVREVFMAHDPLAATAFRPAWPGTLDAAPHKWLADIYALARLRLARLGVSRVYGGGLCTLRDAERFYSFRREPKTGRMASLVWLA</sequence>
<comment type="catalytic activity">
    <reaction evidence="9">
        <text>S-methyl-5'-thioadenosine + phosphate = 5-(methylsulfanyl)-alpha-D-ribose 1-phosphate + adenine</text>
        <dbReference type="Rhea" id="RHEA:11852"/>
        <dbReference type="ChEBI" id="CHEBI:16708"/>
        <dbReference type="ChEBI" id="CHEBI:17509"/>
        <dbReference type="ChEBI" id="CHEBI:43474"/>
        <dbReference type="ChEBI" id="CHEBI:58533"/>
        <dbReference type="EC" id="2.4.2.28"/>
    </reaction>
    <physiologicalReaction direction="left-to-right" evidence="9">
        <dbReference type="Rhea" id="RHEA:11853"/>
    </physiologicalReaction>
</comment>
<dbReference type="EMBL" id="SLZY01000009">
    <property type="protein sequence ID" value="TCS71488.1"/>
    <property type="molecule type" value="Genomic_DNA"/>
</dbReference>
<dbReference type="GO" id="GO:0016787">
    <property type="term" value="F:hydrolase activity"/>
    <property type="evidence" value="ECO:0007669"/>
    <property type="project" value="UniProtKB-KW"/>
</dbReference>
<evidence type="ECO:0000256" key="2">
    <source>
        <dbReference type="ARBA" id="ARBA00007353"/>
    </source>
</evidence>
<keyword evidence="5" id="KW-0378">Hydrolase</keyword>
<dbReference type="OrthoDB" id="4279at2"/>
<organism evidence="11 12">
    <name type="scientific">Sulfuritortus calidifontis</name>
    <dbReference type="NCBI Taxonomy" id="1914471"/>
    <lineage>
        <taxon>Bacteria</taxon>
        <taxon>Pseudomonadati</taxon>
        <taxon>Pseudomonadota</taxon>
        <taxon>Betaproteobacteria</taxon>
        <taxon>Nitrosomonadales</taxon>
        <taxon>Thiobacillaceae</taxon>
        <taxon>Sulfuritortus</taxon>
    </lineage>
</organism>
<evidence type="ECO:0000256" key="3">
    <source>
        <dbReference type="ARBA" id="ARBA00022679"/>
    </source>
</evidence>
<dbReference type="GO" id="GO:0017061">
    <property type="term" value="F:S-methyl-5-thioadenosine phosphorylase activity"/>
    <property type="evidence" value="ECO:0007669"/>
    <property type="project" value="UniProtKB-EC"/>
</dbReference>
<comment type="catalytic activity">
    <reaction evidence="7">
        <text>adenosine + H2O + H(+) = inosine + NH4(+)</text>
        <dbReference type="Rhea" id="RHEA:24408"/>
        <dbReference type="ChEBI" id="CHEBI:15377"/>
        <dbReference type="ChEBI" id="CHEBI:15378"/>
        <dbReference type="ChEBI" id="CHEBI:16335"/>
        <dbReference type="ChEBI" id="CHEBI:17596"/>
        <dbReference type="ChEBI" id="CHEBI:28938"/>
        <dbReference type="EC" id="3.5.4.4"/>
    </reaction>
    <physiologicalReaction direction="left-to-right" evidence="7">
        <dbReference type="Rhea" id="RHEA:24409"/>
    </physiologicalReaction>
</comment>
<comment type="caution">
    <text evidence="11">The sequence shown here is derived from an EMBL/GenBank/DDBJ whole genome shotgun (WGS) entry which is preliminary data.</text>
</comment>
<evidence type="ECO:0000256" key="4">
    <source>
        <dbReference type="ARBA" id="ARBA00022723"/>
    </source>
</evidence>
<proteinExistence type="inferred from homology"/>
<evidence type="ECO:0000313" key="12">
    <source>
        <dbReference type="Proteomes" id="UP000295135"/>
    </source>
</evidence>
<evidence type="ECO:0000256" key="1">
    <source>
        <dbReference type="ARBA" id="ARBA00000553"/>
    </source>
</evidence>
<gene>
    <name evidence="11" type="ORF">EDC61_10934</name>
</gene>
<dbReference type="Pfam" id="PF02578">
    <property type="entry name" value="Cu-oxidase_4"/>
    <property type="match status" value="1"/>
</dbReference>
<evidence type="ECO:0000256" key="10">
    <source>
        <dbReference type="RuleBase" id="RU361274"/>
    </source>
</evidence>
<comment type="catalytic activity">
    <reaction evidence="8">
        <text>adenosine + phosphate = alpha-D-ribose 1-phosphate + adenine</text>
        <dbReference type="Rhea" id="RHEA:27642"/>
        <dbReference type="ChEBI" id="CHEBI:16335"/>
        <dbReference type="ChEBI" id="CHEBI:16708"/>
        <dbReference type="ChEBI" id="CHEBI:43474"/>
        <dbReference type="ChEBI" id="CHEBI:57720"/>
        <dbReference type="EC" id="2.4.2.1"/>
    </reaction>
    <physiologicalReaction direction="left-to-right" evidence="8">
        <dbReference type="Rhea" id="RHEA:27643"/>
    </physiologicalReaction>
</comment>
<protein>
    <recommendedName>
        <fullName evidence="10">Purine nucleoside phosphorylase</fullName>
    </recommendedName>
</protein>
<dbReference type="PANTHER" id="PTHR30616">
    <property type="entry name" value="UNCHARACTERIZED PROTEIN YFIH"/>
    <property type="match status" value="1"/>
</dbReference>
<keyword evidence="6" id="KW-0862">Zinc</keyword>
<evidence type="ECO:0000256" key="7">
    <source>
        <dbReference type="ARBA" id="ARBA00047989"/>
    </source>
</evidence>
<evidence type="ECO:0000256" key="8">
    <source>
        <dbReference type="ARBA" id="ARBA00048968"/>
    </source>
</evidence>
<keyword evidence="12" id="KW-1185">Reference proteome</keyword>
<dbReference type="GO" id="GO:0005507">
    <property type="term" value="F:copper ion binding"/>
    <property type="evidence" value="ECO:0007669"/>
    <property type="project" value="TreeGrafter"/>
</dbReference>
<dbReference type="InterPro" id="IPR038371">
    <property type="entry name" value="Cu_polyphenol_OxRdtase_sf"/>
</dbReference>
<reference evidence="11 12" key="1">
    <citation type="submission" date="2019-03" db="EMBL/GenBank/DDBJ databases">
        <title>Genomic Encyclopedia of Type Strains, Phase IV (KMG-IV): sequencing the most valuable type-strain genomes for metagenomic binning, comparative biology and taxonomic classification.</title>
        <authorList>
            <person name="Goeker M."/>
        </authorList>
    </citation>
    <scope>NUCLEOTIDE SEQUENCE [LARGE SCALE GENOMIC DNA]</scope>
    <source>
        <strain evidence="11 12">DSM 103923</strain>
    </source>
</reference>
<keyword evidence="4" id="KW-0479">Metal-binding</keyword>
<dbReference type="CDD" id="cd16833">
    <property type="entry name" value="YfiH"/>
    <property type="match status" value="1"/>
</dbReference>
<dbReference type="Gene3D" id="3.60.140.10">
    <property type="entry name" value="CNF1/YfiH-like putative cysteine hydrolases"/>
    <property type="match status" value="1"/>
</dbReference>
<comment type="similarity">
    <text evidence="2 10">Belongs to the purine nucleoside phosphorylase YfiH/LACC1 family.</text>
</comment>